<proteinExistence type="inferred from homology"/>
<feature type="transmembrane region" description="Helical" evidence="9">
    <location>
        <begin position="506"/>
        <end position="529"/>
    </location>
</feature>
<feature type="transmembrane region" description="Helical" evidence="9">
    <location>
        <begin position="305"/>
        <end position="331"/>
    </location>
</feature>
<evidence type="ECO:0000313" key="13">
    <source>
        <dbReference type="EMBL" id="USY22005.1"/>
    </source>
</evidence>
<evidence type="ECO:0000256" key="10">
    <source>
        <dbReference type="RuleBase" id="RU367050"/>
    </source>
</evidence>
<feature type="domain" description="ABC transmembrane type-1" evidence="12">
    <location>
        <begin position="309"/>
        <end position="527"/>
    </location>
</feature>
<evidence type="ECO:0000256" key="5">
    <source>
        <dbReference type="ARBA" id="ARBA00022597"/>
    </source>
</evidence>
<dbReference type="Gene3D" id="1.20.58.370">
    <property type="entry name" value="MalF N-terminal region-like"/>
    <property type="match status" value="1"/>
</dbReference>
<feature type="transmembrane region" description="Helical" evidence="9">
    <location>
        <begin position="437"/>
        <end position="460"/>
    </location>
</feature>
<comment type="subcellular location">
    <subcellularLocation>
        <location evidence="1 9">Cell membrane</location>
        <topology evidence="1 9">Multi-pass membrane protein</topology>
    </subcellularLocation>
</comment>
<dbReference type="InterPro" id="IPR000515">
    <property type="entry name" value="MetI-like"/>
</dbReference>
<evidence type="ECO:0000259" key="12">
    <source>
        <dbReference type="PROSITE" id="PS50928"/>
    </source>
</evidence>
<accession>A0ABY5DDI4</accession>
<dbReference type="PANTHER" id="PTHR47314">
    <property type="entry name" value="MALTOSE/MALTODEXTRIN TRANSPORT SYSTEM PERMEASE PROTEIN MALF"/>
    <property type="match status" value="1"/>
</dbReference>
<feature type="transmembrane region" description="Helical" evidence="9">
    <location>
        <begin position="91"/>
        <end position="109"/>
    </location>
</feature>
<dbReference type="InterPro" id="IPR035906">
    <property type="entry name" value="MetI-like_sf"/>
</dbReference>
<dbReference type="Gene3D" id="3.10.650.10">
    <property type="entry name" value="MalF N-terminal region-like"/>
    <property type="match status" value="1"/>
</dbReference>
<dbReference type="Pfam" id="PF00528">
    <property type="entry name" value="BPD_transp_1"/>
    <property type="match status" value="1"/>
</dbReference>
<comment type="similarity">
    <text evidence="2 10">Belongs to the binding-protein-dependent transport system permease family. MalFG subfamily.</text>
</comment>
<evidence type="ECO:0000256" key="8">
    <source>
        <dbReference type="ARBA" id="ARBA00023136"/>
    </source>
</evidence>
<dbReference type="SUPFAM" id="SSF161098">
    <property type="entry name" value="MetI-like"/>
    <property type="match status" value="1"/>
</dbReference>
<feature type="region of interest" description="Disordered" evidence="11">
    <location>
        <begin position="1"/>
        <end position="21"/>
    </location>
</feature>
<dbReference type="Gene3D" id="1.10.3720.10">
    <property type="entry name" value="MetI-like"/>
    <property type="match status" value="1"/>
</dbReference>
<reference evidence="13" key="1">
    <citation type="submission" date="2022-06" db="EMBL/GenBank/DDBJ databases">
        <authorList>
            <person name="Ping M."/>
        </authorList>
    </citation>
    <scope>NUCLEOTIDE SEQUENCE</scope>
    <source>
        <strain evidence="13">JCM11759T</strain>
    </source>
</reference>
<feature type="transmembrane region" description="Helical" evidence="9">
    <location>
        <begin position="38"/>
        <end position="56"/>
    </location>
</feature>
<dbReference type="EMBL" id="CP099837">
    <property type="protein sequence ID" value="USY22005.1"/>
    <property type="molecule type" value="Genomic_DNA"/>
</dbReference>
<feature type="transmembrane region" description="Helical" evidence="9">
    <location>
        <begin position="62"/>
        <end position="82"/>
    </location>
</feature>
<dbReference type="InterPro" id="IPR035277">
    <property type="entry name" value="MalF_N"/>
</dbReference>
<dbReference type="RefSeq" id="WP_254420830.1">
    <property type="nucleotide sequence ID" value="NZ_BAAAJB010000021.1"/>
</dbReference>
<sequence>MVASSSPDSAGAPSQGAPARPPLPGGRFAANGSIVGQLVKIALLSLFTAFGVWAVLPLYVAGNWWGIGLVVAVVGLVYYVYLSKRTVPAKYLVPGVVFLLAFQIIPVLYTMSTSVTNLSDGHRGDKDRAIAAIEAFSVTRDPDSPEYVLTVATTGDPDTGELVFLLTDSEGNAYAGTDEGLSELGGADVDQAGKVTDAFGYTLLSPAEVNARSDELQEFAVPTRDGAGIRSSGLSSAFEGSAIRVYDEACDCVTDTETGEVYTADNDRGAFYNEDGQRLAQGWQVNVGLDNFARFLLNPTFASSFFGILLWNITFAVAVTGLVFVVGLAVAMTLHVPRMRGKTFYRILVILPYAMSSLAMYLLWRDMFNTDFGLFNRMLGLQVDWLGDVWTARAAVILTNVWLGYPYMFLVATGALQAIPRELGQAAQIDGAGPWQAFRHVTLPLLMVAMTPILIATFAFNFNNFNAVWLITRGGPFSPDNPTAGGTDLLITYTYRLAFSEATAQYGYAAALSVMIFLIVSVISIVSLSRSKALKEVDR</sequence>
<dbReference type="SUPFAM" id="SSF160964">
    <property type="entry name" value="MalF N-terminal region-like"/>
    <property type="match status" value="1"/>
</dbReference>
<keyword evidence="3 9" id="KW-0813">Transport</keyword>
<evidence type="ECO:0000256" key="6">
    <source>
        <dbReference type="ARBA" id="ARBA00022692"/>
    </source>
</evidence>
<keyword evidence="6 9" id="KW-0812">Transmembrane</keyword>
<keyword evidence="7 9" id="KW-1133">Transmembrane helix</keyword>
<evidence type="ECO:0000256" key="11">
    <source>
        <dbReference type="SAM" id="MobiDB-lite"/>
    </source>
</evidence>
<evidence type="ECO:0000256" key="1">
    <source>
        <dbReference type="ARBA" id="ARBA00004651"/>
    </source>
</evidence>
<protein>
    <recommendedName>
        <fullName evidence="10">Maltose/maltodextrin transport system permease protein</fullName>
    </recommendedName>
</protein>
<keyword evidence="8 9" id="KW-0472">Membrane</keyword>
<feature type="transmembrane region" description="Helical" evidence="9">
    <location>
        <begin position="394"/>
        <end position="416"/>
    </location>
</feature>
<name>A0ABY5DDI4_9ACTN</name>
<evidence type="ECO:0000256" key="4">
    <source>
        <dbReference type="ARBA" id="ARBA00022475"/>
    </source>
</evidence>
<evidence type="ECO:0000256" key="9">
    <source>
        <dbReference type="RuleBase" id="RU363032"/>
    </source>
</evidence>
<organism evidence="13 14">
    <name type="scientific">Nocardiopsis exhalans</name>
    <dbReference type="NCBI Taxonomy" id="163604"/>
    <lineage>
        <taxon>Bacteria</taxon>
        <taxon>Bacillati</taxon>
        <taxon>Actinomycetota</taxon>
        <taxon>Actinomycetes</taxon>
        <taxon>Streptosporangiales</taxon>
        <taxon>Nocardiopsidaceae</taxon>
        <taxon>Nocardiopsis</taxon>
    </lineage>
</organism>
<keyword evidence="14" id="KW-1185">Reference proteome</keyword>
<evidence type="ECO:0000256" key="2">
    <source>
        <dbReference type="ARBA" id="ARBA00009047"/>
    </source>
</evidence>
<keyword evidence="4 10" id="KW-1003">Cell membrane</keyword>
<dbReference type="PANTHER" id="PTHR47314:SF1">
    <property type="entry name" value="MALTOSE_MALTODEXTRIN TRANSPORT SYSTEM PERMEASE PROTEIN MALF"/>
    <property type="match status" value="1"/>
</dbReference>
<keyword evidence="5 10" id="KW-0762">Sugar transport</keyword>
<feature type="transmembrane region" description="Helical" evidence="9">
    <location>
        <begin position="343"/>
        <end position="364"/>
    </location>
</feature>
<gene>
    <name evidence="13" type="ORF">NE857_10540</name>
</gene>
<feature type="compositionally biased region" description="Low complexity" evidence="11">
    <location>
        <begin position="1"/>
        <end position="18"/>
    </location>
</feature>
<dbReference type="CDD" id="cd06261">
    <property type="entry name" value="TM_PBP2"/>
    <property type="match status" value="1"/>
</dbReference>
<dbReference type="Pfam" id="PF16296">
    <property type="entry name" value="TM_PBP2_N"/>
    <property type="match status" value="1"/>
</dbReference>
<dbReference type="InterPro" id="IPR032550">
    <property type="entry name" value="TM_PBP2_N"/>
</dbReference>
<evidence type="ECO:0000313" key="14">
    <source>
        <dbReference type="Proteomes" id="UP001055940"/>
    </source>
</evidence>
<evidence type="ECO:0000256" key="7">
    <source>
        <dbReference type="ARBA" id="ARBA00022989"/>
    </source>
</evidence>
<evidence type="ECO:0000256" key="3">
    <source>
        <dbReference type="ARBA" id="ARBA00022448"/>
    </source>
</evidence>
<dbReference type="Proteomes" id="UP001055940">
    <property type="component" value="Chromosome"/>
</dbReference>
<dbReference type="PROSITE" id="PS50928">
    <property type="entry name" value="ABC_TM1"/>
    <property type="match status" value="1"/>
</dbReference>
<comment type="function">
    <text evidence="10">Part of the ABC transporter complex MalEFGK involved in maltose/maltodextrin import. Probably responsible for the translocation of the substrate across the membrane.</text>
</comment>